<sequence>MESLDYLLKIVAKISPSPIENLQVEEQNIDYEGVTFSLGNQTFRSRKAKVTPKKSGYFVVFWEKDDNNKNQPYESTGAPDNLVITVLDQEKSGQFIFPKEILIKKNILTDGEAKGKMALRVYPEWVTGLNKTASATQEWQKPYFVDLTNTWDLKRLEDIYFNQSKK</sequence>
<dbReference type="Gene3D" id="3.40.1350.140">
    <property type="entry name" value="MepB-like"/>
    <property type="match status" value="1"/>
</dbReference>
<evidence type="ECO:0000313" key="2">
    <source>
        <dbReference type="Proteomes" id="UP000013840"/>
    </source>
</evidence>
<dbReference type="InterPro" id="IPR011235">
    <property type="entry name" value="MepB-like"/>
</dbReference>
<dbReference type="PATRIC" id="fig|1158612.3.peg.993"/>
<reference evidence="1 2" key="1">
    <citation type="submission" date="2013-02" db="EMBL/GenBank/DDBJ databases">
        <title>The Genome Sequence of Enterococcus caccae BAA-1240.</title>
        <authorList>
            <consortium name="The Broad Institute Genome Sequencing Platform"/>
            <consortium name="The Broad Institute Genome Sequencing Center for Infectious Disease"/>
            <person name="Earl A.M."/>
            <person name="Gilmore M.S."/>
            <person name="Lebreton F."/>
            <person name="Walker B."/>
            <person name="Young S.K."/>
            <person name="Zeng Q."/>
            <person name="Gargeya S."/>
            <person name="Fitzgerald M."/>
            <person name="Haas B."/>
            <person name="Abouelleil A."/>
            <person name="Alvarado L."/>
            <person name="Arachchi H.M."/>
            <person name="Berlin A.M."/>
            <person name="Chapman S.B."/>
            <person name="Dewar J."/>
            <person name="Goldberg J."/>
            <person name="Griggs A."/>
            <person name="Gujja S."/>
            <person name="Hansen M."/>
            <person name="Howarth C."/>
            <person name="Imamovic A."/>
            <person name="Larimer J."/>
            <person name="McCowan C."/>
            <person name="Murphy C."/>
            <person name="Neiman D."/>
            <person name="Pearson M."/>
            <person name="Priest M."/>
            <person name="Roberts A."/>
            <person name="Saif S."/>
            <person name="Shea T."/>
            <person name="Sisk P."/>
            <person name="Sykes S."/>
            <person name="Wortman J."/>
            <person name="Nusbaum C."/>
            <person name="Birren B."/>
        </authorList>
    </citation>
    <scope>NUCLEOTIDE SEQUENCE [LARGE SCALE GENOMIC DNA]</scope>
    <source>
        <strain evidence="1 2">ATCC BAA-1240</strain>
    </source>
</reference>
<evidence type="ECO:0000313" key="1">
    <source>
        <dbReference type="EMBL" id="EOL47757.1"/>
    </source>
</evidence>
<keyword evidence="2" id="KW-1185">Reference proteome</keyword>
<name>R3WJX6_9ENTE</name>
<comment type="caution">
    <text evidence="1">The sequence shown here is derived from an EMBL/GenBank/DDBJ whole genome shotgun (WGS) entry which is preliminary data.</text>
</comment>
<dbReference type="Proteomes" id="UP000013840">
    <property type="component" value="Unassembled WGS sequence"/>
</dbReference>
<organism evidence="1 2">
    <name type="scientific">Enterococcus caccae ATCC BAA-1240</name>
    <dbReference type="NCBI Taxonomy" id="1158612"/>
    <lineage>
        <taxon>Bacteria</taxon>
        <taxon>Bacillati</taxon>
        <taxon>Bacillota</taxon>
        <taxon>Bacilli</taxon>
        <taxon>Lactobacillales</taxon>
        <taxon>Enterococcaceae</taxon>
        <taxon>Enterococcus</taxon>
    </lineage>
</organism>
<gene>
    <name evidence="1" type="ORF">UC7_01007</name>
</gene>
<proteinExistence type="predicted"/>
<dbReference type="PIRSF" id="PIRSF032285">
    <property type="entry name" value="UCP032285"/>
    <property type="match status" value="1"/>
</dbReference>
<protein>
    <recommendedName>
        <fullName evidence="3">MepB protein</fullName>
    </recommendedName>
</protein>
<evidence type="ECO:0008006" key="3">
    <source>
        <dbReference type="Google" id="ProtNLM"/>
    </source>
</evidence>
<dbReference type="OrthoDB" id="4954833at2"/>
<dbReference type="EMBL" id="AJAU01000011">
    <property type="protein sequence ID" value="EOL47757.1"/>
    <property type="molecule type" value="Genomic_DNA"/>
</dbReference>
<dbReference type="RefSeq" id="WP_010771155.1">
    <property type="nucleotide sequence ID" value="NZ_KB946333.1"/>
</dbReference>
<accession>R3WJX6</accession>
<dbReference type="Pfam" id="PF08877">
    <property type="entry name" value="MepB-like"/>
    <property type="match status" value="1"/>
</dbReference>
<dbReference type="InterPro" id="IPR038231">
    <property type="entry name" value="MepB-like_sf"/>
</dbReference>
<dbReference type="AlphaFoldDB" id="R3WJX6"/>
<dbReference type="eggNOG" id="COG4815">
    <property type="taxonomic scope" value="Bacteria"/>
</dbReference>